<dbReference type="GO" id="GO:0003735">
    <property type="term" value="F:structural constituent of ribosome"/>
    <property type="evidence" value="ECO:0007669"/>
    <property type="project" value="InterPro"/>
</dbReference>
<dbReference type="SMART" id="SM01413">
    <property type="entry name" value="Ribosomal_S19e"/>
    <property type="match status" value="1"/>
</dbReference>
<name>A0A8S9JC45_BRACR</name>
<dbReference type="PANTHER" id="PTHR11710">
    <property type="entry name" value="40S RIBOSOMAL PROTEIN S19"/>
    <property type="match status" value="1"/>
</dbReference>
<keyword evidence="3" id="KW-0687">Ribonucleoprotein</keyword>
<evidence type="ECO:0008006" key="6">
    <source>
        <dbReference type="Google" id="ProtNLM"/>
    </source>
</evidence>
<dbReference type="GO" id="GO:0000028">
    <property type="term" value="P:ribosomal small subunit assembly"/>
    <property type="evidence" value="ECO:0007669"/>
    <property type="project" value="TreeGrafter"/>
</dbReference>
<dbReference type="InterPro" id="IPR036388">
    <property type="entry name" value="WH-like_DNA-bd_sf"/>
</dbReference>
<dbReference type="GO" id="GO:0003723">
    <property type="term" value="F:RNA binding"/>
    <property type="evidence" value="ECO:0007669"/>
    <property type="project" value="TreeGrafter"/>
</dbReference>
<keyword evidence="2" id="KW-0689">Ribosomal protein</keyword>
<organism evidence="4 5">
    <name type="scientific">Brassica cretica</name>
    <name type="common">Mustard</name>
    <dbReference type="NCBI Taxonomy" id="69181"/>
    <lineage>
        <taxon>Eukaryota</taxon>
        <taxon>Viridiplantae</taxon>
        <taxon>Streptophyta</taxon>
        <taxon>Embryophyta</taxon>
        <taxon>Tracheophyta</taxon>
        <taxon>Spermatophyta</taxon>
        <taxon>Magnoliopsida</taxon>
        <taxon>eudicotyledons</taxon>
        <taxon>Gunneridae</taxon>
        <taxon>Pentapetalae</taxon>
        <taxon>rosids</taxon>
        <taxon>malvids</taxon>
        <taxon>Brassicales</taxon>
        <taxon>Brassicaceae</taxon>
        <taxon>Brassiceae</taxon>
        <taxon>Brassica</taxon>
    </lineage>
</organism>
<dbReference type="PANTHER" id="PTHR11710:SF29">
    <property type="entry name" value="SMALL RIBOSOMAL SUBUNIT PROTEIN ES19Y-RELATED"/>
    <property type="match status" value="1"/>
</dbReference>
<accession>A0A8S9JC45</accession>
<dbReference type="InterPro" id="IPR018277">
    <property type="entry name" value="Ribosomal_eS19_CS"/>
</dbReference>
<dbReference type="PROSITE" id="PS00628">
    <property type="entry name" value="RIBOSOMAL_S19E"/>
    <property type="match status" value="1"/>
</dbReference>
<evidence type="ECO:0000256" key="3">
    <source>
        <dbReference type="ARBA" id="ARBA00023274"/>
    </source>
</evidence>
<dbReference type="InterPro" id="IPR001266">
    <property type="entry name" value="Ribosomal_eS19"/>
</dbReference>
<dbReference type="InterPro" id="IPR036390">
    <property type="entry name" value="WH_DNA-bd_sf"/>
</dbReference>
<gene>
    <name evidence="4" type="ORF">F2Q68_00002543</name>
</gene>
<dbReference type="Pfam" id="PF01090">
    <property type="entry name" value="Ribosomal_S19e"/>
    <property type="match status" value="1"/>
</dbReference>
<dbReference type="AlphaFoldDB" id="A0A8S9JC45"/>
<dbReference type="GO" id="GO:0006412">
    <property type="term" value="P:translation"/>
    <property type="evidence" value="ECO:0007669"/>
    <property type="project" value="InterPro"/>
</dbReference>
<protein>
    <recommendedName>
        <fullName evidence="6">40S ribosomal protein S19</fullName>
    </recommendedName>
</protein>
<evidence type="ECO:0000256" key="1">
    <source>
        <dbReference type="ARBA" id="ARBA00010014"/>
    </source>
</evidence>
<evidence type="ECO:0000256" key="2">
    <source>
        <dbReference type="ARBA" id="ARBA00022980"/>
    </source>
</evidence>
<dbReference type="Gene3D" id="1.10.10.10">
    <property type="entry name" value="Winged helix-like DNA-binding domain superfamily/Winged helix DNA-binding domain"/>
    <property type="match status" value="1"/>
</dbReference>
<evidence type="ECO:0000313" key="5">
    <source>
        <dbReference type="Proteomes" id="UP000712281"/>
    </source>
</evidence>
<proteinExistence type="inferred from homology"/>
<comment type="caution">
    <text evidence="4">The sequence shown here is derived from an EMBL/GenBank/DDBJ whole genome shotgun (WGS) entry which is preliminary data.</text>
</comment>
<dbReference type="FunFam" id="1.10.10.10:FF:000118">
    <property type="entry name" value="40S ribosomal protein S19"/>
    <property type="match status" value="1"/>
</dbReference>
<dbReference type="SUPFAM" id="SSF46785">
    <property type="entry name" value="Winged helix' DNA-binding domain"/>
    <property type="match status" value="1"/>
</dbReference>
<comment type="similarity">
    <text evidence="1">Belongs to the eukaryotic ribosomal protein eS19 family.</text>
</comment>
<sequence length="385" mass="42947">MCRFIVATSHKKERLDIRCKDHIKTTRDVADPKRRLLQFNVQEICDNFEKGMMKALKDISKSHKKSTSTRAPVAEPSLIISEKPKELTVLQPEHPSSLVLSQQVLSLIRRTNLAQSLMTKQHASPPSSWRAIYALIPAQLLPLSPDLQEHYILVGNTFDSAGINSIDPSKEFSGWDSSPIGQQLHISQVSAHYGSGLRHGSGENPSRNGKDAYINLREIKRPTPLRETQLRLSKTPVVEQLAMATGKTVKDVSPHDFVKAYASHLKRSGKIEHPPWTDIVKTGKLKELAPYDPDWYYIRAASMARKVYLRGGLGVGAFRRIYGGSKRNGSRPPHFCKSSGGIARHILQQLETMNIVEIDTKGGRRITSSGQRDLDQVAGRIAAEI</sequence>
<evidence type="ECO:0000313" key="4">
    <source>
        <dbReference type="EMBL" id="KAF2578972.1"/>
    </source>
</evidence>
<dbReference type="GO" id="GO:0022627">
    <property type="term" value="C:cytosolic small ribosomal subunit"/>
    <property type="evidence" value="ECO:0007669"/>
    <property type="project" value="TreeGrafter"/>
</dbReference>
<dbReference type="Proteomes" id="UP000712281">
    <property type="component" value="Unassembled WGS sequence"/>
</dbReference>
<reference evidence="4" key="1">
    <citation type="submission" date="2019-12" db="EMBL/GenBank/DDBJ databases">
        <title>Genome sequencing and annotation of Brassica cretica.</title>
        <authorList>
            <person name="Studholme D.J."/>
            <person name="Sarris P.F."/>
        </authorList>
    </citation>
    <scope>NUCLEOTIDE SEQUENCE</scope>
    <source>
        <strain evidence="4">PFS-001/15</strain>
        <tissue evidence="4">Leaf</tissue>
    </source>
</reference>
<dbReference type="EMBL" id="QGKW02001660">
    <property type="protein sequence ID" value="KAF2578972.1"/>
    <property type="molecule type" value="Genomic_DNA"/>
</dbReference>